<gene>
    <name evidence="4" type="ORF">EZJ58_4810</name>
</gene>
<dbReference type="OrthoDB" id="4539621at2"/>
<dbReference type="RefSeq" id="WP_132926036.1">
    <property type="nucleotide sequence ID" value="NZ_SJOI01000001.1"/>
</dbReference>
<evidence type="ECO:0000256" key="3">
    <source>
        <dbReference type="PROSITE-ProRule" id="PRU00023"/>
    </source>
</evidence>
<keyword evidence="5" id="KW-1185">Reference proteome</keyword>
<dbReference type="InterPro" id="IPR036770">
    <property type="entry name" value="Ankyrin_rpt-contain_sf"/>
</dbReference>
<name>A0A4R1NGD3_9GAMM</name>
<dbReference type="PANTHER" id="PTHR24198">
    <property type="entry name" value="ANKYRIN REPEAT AND PROTEIN KINASE DOMAIN-CONTAINING PROTEIN"/>
    <property type="match status" value="1"/>
</dbReference>
<dbReference type="AlphaFoldDB" id="A0A4R1NGD3"/>
<feature type="repeat" description="ANK" evidence="3">
    <location>
        <begin position="134"/>
        <end position="167"/>
    </location>
</feature>
<dbReference type="Gene3D" id="1.25.40.20">
    <property type="entry name" value="Ankyrin repeat-containing domain"/>
    <property type="match status" value="1"/>
</dbReference>
<feature type="repeat" description="ANK" evidence="3">
    <location>
        <begin position="279"/>
        <end position="311"/>
    </location>
</feature>
<dbReference type="PROSITE" id="PS50297">
    <property type="entry name" value="ANK_REP_REGION"/>
    <property type="match status" value="2"/>
</dbReference>
<dbReference type="SUPFAM" id="SSF48403">
    <property type="entry name" value="Ankyrin repeat"/>
    <property type="match status" value="1"/>
</dbReference>
<evidence type="ECO:0000313" key="5">
    <source>
        <dbReference type="Proteomes" id="UP000294555"/>
    </source>
</evidence>
<dbReference type="Proteomes" id="UP000294555">
    <property type="component" value="Unassembled WGS sequence"/>
</dbReference>
<keyword evidence="2 3" id="KW-0040">ANK repeat</keyword>
<dbReference type="PROSITE" id="PS50088">
    <property type="entry name" value="ANK_REPEAT"/>
    <property type="match status" value="3"/>
</dbReference>
<dbReference type="SMART" id="SM00248">
    <property type="entry name" value="ANK"/>
    <property type="match status" value="6"/>
</dbReference>
<keyword evidence="1" id="KW-0677">Repeat</keyword>
<evidence type="ECO:0000313" key="4">
    <source>
        <dbReference type="EMBL" id="TCL06543.1"/>
    </source>
</evidence>
<comment type="caution">
    <text evidence="4">The sequence shown here is derived from an EMBL/GenBank/DDBJ whole genome shotgun (WGS) entry which is preliminary data.</text>
</comment>
<feature type="repeat" description="ANK" evidence="3">
    <location>
        <begin position="312"/>
        <end position="344"/>
    </location>
</feature>
<reference evidence="4 5" key="1">
    <citation type="submission" date="2019-02" db="EMBL/GenBank/DDBJ databases">
        <title>Investigation of anaerobic lignin degradation for improved lignocellulosic biofuels.</title>
        <authorList>
            <person name="Deangelis K."/>
        </authorList>
    </citation>
    <scope>NUCLEOTIDE SEQUENCE [LARGE SCALE GENOMIC DNA]</scope>
    <source>
        <strain evidence="4 5">159R</strain>
    </source>
</reference>
<dbReference type="EMBL" id="SJOI01000001">
    <property type="protein sequence ID" value="TCL06543.1"/>
    <property type="molecule type" value="Genomic_DNA"/>
</dbReference>
<sequence length="469" mass="53261">MNATLQSFMPYGSINPMPMPMHMISNYTNFIKNREELNILTKNVKRAINESEKRFEMKVNEREYTNKWIEKLKISKREIFFAEVDAKMNINNHDRYDCRKNISSISRFPEMDVVFDNGKKAYAKNINNTIQDNNGITPLMKAIGNNDSLNKIRDLIHSGVSLDIQDKQNNTAVIWLIKSLNNLGNETQIQTKLEIMENLFLAGANLTIAGTAGFTPMMYAVAVNSVPAFKMSYRSAEDFRCVNDAGETSLHLALKYDADPKILTVLIDLYKFMNVKDTRGYTPFMMASFRSRYDIMDTFLTKGGDINDFDAYGWTALMHAVNCDDVETMNYLLAKGASVLIKDCCNKDALKIAQEQGRNHMVNLLLPKIKVESETVKGVKHDPQLVCRNICDLIAGPRLNDSHNITVHNNTQYEIIDIEHRAMLTDVTASAASRSVPFTPMLITRVMQGIYDGVRKLSIIQTFCKKKPV</sequence>
<proteinExistence type="predicted"/>
<dbReference type="PANTHER" id="PTHR24198:SF165">
    <property type="entry name" value="ANKYRIN REPEAT-CONTAINING PROTEIN-RELATED"/>
    <property type="match status" value="1"/>
</dbReference>
<dbReference type="InterPro" id="IPR002110">
    <property type="entry name" value="Ankyrin_rpt"/>
</dbReference>
<accession>A0A4R1NGD3</accession>
<protein>
    <submittedName>
        <fullName evidence="4">Ankyrin repeat protein</fullName>
    </submittedName>
</protein>
<evidence type="ECO:0000256" key="1">
    <source>
        <dbReference type="ARBA" id="ARBA00022737"/>
    </source>
</evidence>
<evidence type="ECO:0000256" key="2">
    <source>
        <dbReference type="ARBA" id="ARBA00023043"/>
    </source>
</evidence>
<dbReference type="Pfam" id="PF12796">
    <property type="entry name" value="Ank_2"/>
    <property type="match status" value="1"/>
</dbReference>
<organism evidence="4 5">
    <name type="scientific">Sodalis ligni</name>
    <dbReference type="NCBI Taxonomy" id="2697027"/>
    <lineage>
        <taxon>Bacteria</taxon>
        <taxon>Pseudomonadati</taxon>
        <taxon>Pseudomonadota</taxon>
        <taxon>Gammaproteobacteria</taxon>
        <taxon>Enterobacterales</taxon>
        <taxon>Bruguierivoracaceae</taxon>
        <taxon>Sodalis</taxon>
    </lineage>
</organism>